<dbReference type="Gene3D" id="3.40.50.150">
    <property type="entry name" value="Vaccinia Virus protein VP39"/>
    <property type="match status" value="1"/>
</dbReference>
<proteinExistence type="predicted"/>
<dbReference type="NCBIfam" id="TIGR03438">
    <property type="entry name" value="egtD_ergothio"/>
    <property type="match status" value="1"/>
</dbReference>
<dbReference type="GO" id="GO:0032259">
    <property type="term" value="P:methylation"/>
    <property type="evidence" value="ECO:0007669"/>
    <property type="project" value="UniProtKB-KW"/>
</dbReference>
<feature type="domain" description="Histidine-specific methyltransferase SAM-dependent" evidence="3">
    <location>
        <begin position="31"/>
        <end position="332"/>
    </location>
</feature>
<evidence type="ECO:0000256" key="1">
    <source>
        <dbReference type="ARBA" id="ARBA00022603"/>
    </source>
</evidence>
<dbReference type="InterPro" id="IPR017804">
    <property type="entry name" value="MeTrfase_EgtD-like"/>
</dbReference>
<gene>
    <name evidence="4" type="primary">egtD</name>
    <name evidence="4" type="ORF">ENH64_02405</name>
</gene>
<keyword evidence="2 4" id="KW-0808">Transferase</keyword>
<keyword evidence="1 4" id="KW-0489">Methyltransferase</keyword>
<dbReference type="InterPro" id="IPR051128">
    <property type="entry name" value="EgtD_Methyltrsf_superfamily"/>
</dbReference>
<evidence type="ECO:0000259" key="3">
    <source>
        <dbReference type="Pfam" id="PF10017"/>
    </source>
</evidence>
<dbReference type="InterPro" id="IPR029063">
    <property type="entry name" value="SAM-dependent_MTases_sf"/>
</dbReference>
<evidence type="ECO:0000313" key="4">
    <source>
        <dbReference type="EMBL" id="HDZ55313.1"/>
    </source>
</evidence>
<dbReference type="InterPro" id="IPR035094">
    <property type="entry name" value="EgtD"/>
</dbReference>
<organism evidence="4">
    <name type="scientific">Halopseudomonas xinjiangensis</name>
    <dbReference type="NCBI Taxonomy" id="487184"/>
    <lineage>
        <taxon>Bacteria</taxon>
        <taxon>Pseudomonadati</taxon>
        <taxon>Pseudomonadota</taxon>
        <taxon>Gammaproteobacteria</taxon>
        <taxon>Pseudomonadales</taxon>
        <taxon>Pseudomonadaceae</taxon>
        <taxon>Halopseudomonas</taxon>
    </lineage>
</organism>
<dbReference type="Pfam" id="PF10017">
    <property type="entry name" value="Methyltransf_33"/>
    <property type="match status" value="1"/>
</dbReference>
<protein>
    <submittedName>
        <fullName evidence="4">L-histidine N(Alpha)-methyltransferase</fullName>
        <ecNumber evidence="4">2.1.1.44</ecNumber>
    </submittedName>
</protein>
<comment type="caution">
    <text evidence="4">The sequence shown here is derived from an EMBL/GenBank/DDBJ whole genome shotgun (WGS) entry which is preliminary data.</text>
</comment>
<accession>A0A7V1BLB8</accession>
<dbReference type="EMBL" id="DRFO01000011">
    <property type="protein sequence ID" value="HDZ55313.1"/>
    <property type="molecule type" value="Genomic_DNA"/>
</dbReference>
<dbReference type="InterPro" id="IPR019257">
    <property type="entry name" value="MeTrfase_dom"/>
</dbReference>
<evidence type="ECO:0000256" key="2">
    <source>
        <dbReference type="ARBA" id="ARBA00022679"/>
    </source>
</evidence>
<dbReference type="Proteomes" id="UP000885703">
    <property type="component" value="Unassembled WGS sequence"/>
</dbReference>
<sequence>MNPYKEVAVNIAIPLPRIENTIASNHSIERTQLLSGLLSPQAKIDPKYFYDDLGCELFTQICKLDEYYPTRTEAAIFDKYRDDIGAALPEVSQWIDLGCGDCAKSTQWLEHMVPTRLVGVDIAGDFLQSSLTAVAARYPAIDCVGVVSDFTQAMDIRSLLSERPGAAPVFFYPGSSIGNFDRPHALRFLQSIRRHCPAEGRLLIGVDLVKNRDILEAAYDDAQGVTAAFNLHVLEVVNRELNSDFNTELFRHRALFDEAHQRIEMQLVAECDQTVDFAGDISRQFNAGEHVLTEYSHKYTIDGFGQMLKEAGFARYQVWTDSNQWFGVFLAEPG</sequence>
<name>A0A7V1BLB8_9GAMM</name>
<dbReference type="AlphaFoldDB" id="A0A7V1BLB8"/>
<dbReference type="PIRSF" id="PIRSF018005">
    <property type="entry name" value="UCP018005"/>
    <property type="match status" value="1"/>
</dbReference>
<dbReference type="PANTHER" id="PTHR43397">
    <property type="entry name" value="ERGOTHIONEINE BIOSYNTHESIS PROTEIN 1"/>
    <property type="match status" value="1"/>
</dbReference>
<dbReference type="EC" id="2.1.1.44" evidence="4"/>
<dbReference type="GO" id="GO:0052706">
    <property type="term" value="F:L-histidine N(alpha)-methyltransferase activity"/>
    <property type="evidence" value="ECO:0007669"/>
    <property type="project" value="UniProtKB-EC"/>
</dbReference>
<dbReference type="SUPFAM" id="SSF53335">
    <property type="entry name" value="S-adenosyl-L-methionine-dependent methyltransferases"/>
    <property type="match status" value="1"/>
</dbReference>
<reference evidence="4" key="1">
    <citation type="journal article" date="2020" name="mSystems">
        <title>Genome- and Community-Level Interaction Insights into Carbon Utilization and Element Cycling Functions of Hydrothermarchaeota in Hydrothermal Sediment.</title>
        <authorList>
            <person name="Zhou Z."/>
            <person name="Liu Y."/>
            <person name="Xu W."/>
            <person name="Pan J."/>
            <person name="Luo Z.H."/>
            <person name="Li M."/>
        </authorList>
    </citation>
    <scope>NUCLEOTIDE SEQUENCE [LARGE SCALE GENOMIC DNA]</scope>
    <source>
        <strain evidence="4">HyVt-324</strain>
    </source>
</reference>
<dbReference type="PANTHER" id="PTHR43397:SF1">
    <property type="entry name" value="ERGOTHIONEINE BIOSYNTHESIS PROTEIN 1"/>
    <property type="match status" value="1"/>
</dbReference>